<sequence>MENKKALLSRVREIWKTPEKRSRWIVILGLCGIALIFLSSLGGKKEEPQPVSEEQTAKAYAAALQEDLAKMVGQISGAGETKIMVTLQNDGETLYAKEQKLDKDSTQTAGETVSDRESREENYVLIDGAEGRDALVRTRMEPVVKGVVVVCEGGDDPVTAARVMDAVTTALDISSAKVCITKLA</sequence>
<keyword evidence="1" id="KW-0472">Membrane</keyword>
<evidence type="ECO:0000313" key="2">
    <source>
        <dbReference type="EMBL" id="HIS76671.1"/>
    </source>
</evidence>
<evidence type="ECO:0000313" key="3">
    <source>
        <dbReference type="Proteomes" id="UP000824002"/>
    </source>
</evidence>
<evidence type="ECO:0000256" key="1">
    <source>
        <dbReference type="SAM" id="Phobius"/>
    </source>
</evidence>
<name>A0A9D1JZW3_9FIRM</name>
<keyword evidence="1" id="KW-0812">Transmembrane</keyword>
<proteinExistence type="predicted"/>
<organism evidence="2 3">
    <name type="scientific">Candidatus Merdivicinus excrementipullorum</name>
    <dbReference type="NCBI Taxonomy" id="2840867"/>
    <lineage>
        <taxon>Bacteria</taxon>
        <taxon>Bacillati</taxon>
        <taxon>Bacillota</taxon>
        <taxon>Clostridia</taxon>
        <taxon>Eubacteriales</taxon>
        <taxon>Oscillospiraceae</taxon>
        <taxon>Oscillospiraceae incertae sedis</taxon>
        <taxon>Candidatus Merdivicinus</taxon>
    </lineage>
</organism>
<dbReference type="EMBL" id="DVJP01000050">
    <property type="protein sequence ID" value="HIS76671.1"/>
    <property type="molecule type" value="Genomic_DNA"/>
</dbReference>
<reference evidence="2" key="2">
    <citation type="journal article" date="2021" name="PeerJ">
        <title>Extensive microbial diversity within the chicken gut microbiome revealed by metagenomics and culture.</title>
        <authorList>
            <person name="Gilroy R."/>
            <person name="Ravi A."/>
            <person name="Getino M."/>
            <person name="Pursley I."/>
            <person name="Horton D.L."/>
            <person name="Alikhan N.F."/>
            <person name="Baker D."/>
            <person name="Gharbi K."/>
            <person name="Hall N."/>
            <person name="Watson M."/>
            <person name="Adriaenssens E.M."/>
            <person name="Foster-Nyarko E."/>
            <person name="Jarju S."/>
            <person name="Secka A."/>
            <person name="Antonio M."/>
            <person name="Oren A."/>
            <person name="Chaudhuri R.R."/>
            <person name="La Ragione R."/>
            <person name="Hildebrand F."/>
            <person name="Pallen M.J."/>
        </authorList>
    </citation>
    <scope>NUCLEOTIDE SEQUENCE</scope>
    <source>
        <strain evidence="2">CHK199-13235</strain>
    </source>
</reference>
<reference evidence="2" key="1">
    <citation type="submission" date="2020-10" db="EMBL/GenBank/DDBJ databases">
        <authorList>
            <person name="Gilroy R."/>
        </authorList>
    </citation>
    <scope>NUCLEOTIDE SEQUENCE</scope>
    <source>
        <strain evidence="2">CHK199-13235</strain>
    </source>
</reference>
<dbReference type="AlphaFoldDB" id="A0A9D1JZW3"/>
<comment type="caution">
    <text evidence="2">The sequence shown here is derived from an EMBL/GenBank/DDBJ whole genome shotgun (WGS) entry which is preliminary data.</text>
</comment>
<keyword evidence="1" id="KW-1133">Transmembrane helix</keyword>
<protein>
    <submittedName>
        <fullName evidence="2">Stage III sporulation protein AG</fullName>
    </submittedName>
</protein>
<feature type="transmembrane region" description="Helical" evidence="1">
    <location>
        <begin position="21"/>
        <end position="42"/>
    </location>
</feature>
<gene>
    <name evidence="2" type="ORF">IAB51_07650</name>
</gene>
<dbReference type="Proteomes" id="UP000824002">
    <property type="component" value="Unassembled WGS sequence"/>
</dbReference>
<accession>A0A9D1JZW3</accession>